<accession>A0ABV9CNW5</accession>
<dbReference type="InterPro" id="IPR041202">
    <property type="entry name" value="BaeRF_family10"/>
</dbReference>
<organism evidence="1 2">
    <name type="scientific">Sphaerisporangium dianthi</name>
    <dbReference type="NCBI Taxonomy" id="1436120"/>
    <lineage>
        <taxon>Bacteria</taxon>
        <taxon>Bacillati</taxon>
        <taxon>Actinomycetota</taxon>
        <taxon>Actinomycetes</taxon>
        <taxon>Streptosporangiales</taxon>
        <taxon>Streptosporangiaceae</taxon>
        <taxon>Sphaerisporangium</taxon>
    </lineage>
</organism>
<dbReference type="Proteomes" id="UP001596004">
    <property type="component" value="Unassembled WGS sequence"/>
</dbReference>
<dbReference type="Pfam" id="PF18854">
    <property type="entry name" value="baeRF_family10"/>
    <property type="match status" value="1"/>
</dbReference>
<proteinExistence type="predicted"/>
<dbReference type="Gene3D" id="3.30.420.60">
    <property type="entry name" value="eRF1 domain 2"/>
    <property type="match status" value="1"/>
</dbReference>
<keyword evidence="2" id="KW-1185">Reference proteome</keyword>
<evidence type="ECO:0000313" key="2">
    <source>
        <dbReference type="Proteomes" id="UP001596004"/>
    </source>
</evidence>
<sequence>MITAETIERIIRFDGGDLPVVSLYARVGQDGQATLATRLNGLLHEIRPLGRDSSLGRQARMSIRGDIDRIEGLAGLGGLERAGPGSVAVFSCSEADLFEQVMLPRTVRDRVMVDATPWVRPMLAVLDEYHRACVLVLDRRSAEAWELYQDEMREAGKVEDPALRRPIYAGWHGRAEHRVRNRVDDLARRHFRTTARLVDELFRTGRYEVIILGGHPGEMTGFADFLPADLRPKIAGTFTIDPRTATPADIRRGAEHVLRQYERAEERRWVAEVLDRVATRRPAALGLADCLWAGSVAAVRTLLVREGAPVPGVVCDESGWLGSAGDACPLCGKATRSTADVIGELADAVIEEGGAVEHLLDGAELEEHLVAAALRFSPPPPPEPSA</sequence>
<reference evidence="2" key="1">
    <citation type="journal article" date="2019" name="Int. J. Syst. Evol. Microbiol.">
        <title>The Global Catalogue of Microorganisms (GCM) 10K type strain sequencing project: providing services to taxonomists for standard genome sequencing and annotation.</title>
        <authorList>
            <consortium name="The Broad Institute Genomics Platform"/>
            <consortium name="The Broad Institute Genome Sequencing Center for Infectious Disease"/>
            <person name="Wu L."/>
            <person name="Ma J."/>
        </authorList>
    </citation>
    <scope>NUCLEOTIDE SEQUENCE [LARGE SCALE GENOMIC DNA]</scope>
    <source>
        <strain evidence="2">CGMCC 4.7132</strain>
    </source>
</reference>
<gene>
    <name evidence="1" type="ORF">ACFO60_29070</name>
</gene>
<evidence type="ECO:0008006" key="3">
    <source>
        <dbReference type="Google" id="ProtNLM"/>
    </source>
</evidence>
<dbReference type="EMBL" id="JBHSFP010000025">
    <property type="protein sequence ID" value="MFC4534831.1"/>
    <property type="molecule type" value="Genomic_DNA"/>
</dbReference>
<protein>
    <recommendedName>
        <fullName evidence="3">Peptide chain release factor subunit 1</fullName>
    </recommendedName>
</protein>
<dbReference type="InterPro" id="IPR042226">
    <property type="entry name" value="eFR1_2_sf"/>
</dbReference>
<evidence type="ECO:0000313" key="1">
    <source>
        <dbReference type="EMBL" id="MFC4534831.1"/>
    </source>
</evidence>
<dbReference type="RefSeq" id="WP_380846244.1">
    <property type="nucleotide sequence ID" value="NZ_JBHSFP010000025.1"/>
</dbReference>
<name>A0ABV9CNW5_9ACTN</name>
<comment type="caution">
    <text evidence="1">The sequence shown here is derived from an EMBL/GenBank/DDBJ whole genome shotgun (WGS) entry which is preliminary data.</text>
</comment>